<dbReference type="InterPro" id="IPR011008">
    <property type="entry name" value="Dimeric_a/b-barrel"/>
</dbReference>
<proteinExistence type="inferred from homology"/>
<comment type="caution">
    <text evidence="3">The sequence shown here is derived from an EMBL/GenBank/DDBJ whole genome shotgun (WGS) entry which is preliminary data.</text>
</comment>
<dbReference type="SUPFAM" id="SSF54909">
    <property type="entry name" value="Dimeric alpha+beta barrel"/>
    <property type="match status" value="1"/>
</dbReference>
<protein>
    <recommendedName>
        <fullName evidence="2">EthD domain-containing protein</fullName>
    </recommendedName>
</protein>
<evidence type="ECO:0000256" key="1">
    <source>
        <dbReference type="ARBA" id="ARBA00005986"/>
    </source>
</evidence>
<gene>
    <name evidence="3" type="ORF">VTL71DRAFT_6021</name>
</gene>
<evidence type="ECO:0000313" key="4">
    <source>
        <dbReference type="Proteomes" id="UP001595075"/>
    </source>
</evidence>
<evidence type="ECO:0000313" key="3">
    <source>
        <dbReference type="EMBL" id="KAL2062949.1"/>
    </source>
</evidence>
<organism evidence="3 4">
    <name type="scientific">Oculimacula yallundae</name>
    <dbReference type="NCBI Taxonomy" id="86028"/>
    <lineage>
        <taxon>Eukaryota</taxon>
        <taxon>Fungi</taxon>
        <taxon>Dikarya</taxon>
        <taxon>Ascomycota</taxon>
        <taxon>Pezizomycotina</taxon>
        <taxon>Leotiomycetes</taxon>
        <taxon>Helotiales</taxon>
        <taxon>Ploettnerulaceae</taxon>
        <taxon>Oculimacula</taxon>
    </lineage>
</organism>
<dbReference type="EMBL" id="JAZHXI010000016">
    <property type="protein sequence ID" value="KAL2062949.1"/>
    <property type="molecule type" value="Genomic_DNA"/>
</dbReference>
<sequence length="215" mass="25152">MEMRTGHNFLITKARSALSMFLVPMREMILEAPIKDCKPNESTFRFPTTQCDSRRQQVPKDAFQFSNYDHLLHCTTPSDDTMTSRTERLFCWTVCAYRKPGMSEEDYHKYMSEVHAPLVQDLMVQYGIVGWEMTHNTSETKKMMAKIMGPQFNGTADYDCIVQATFRDIEDFVRMKQDPYFKEKVTPDHENFADTVRSKMTVGWIEHHVVDNHVV</sequence>
<accession>A0ABR4BZ61</accession>
<feature type="domain" description="EthD" evidence="2">
    <location>
        <begin position="99"/>
        <end position="195"/>
    </location>
</feature>
<dbReference type="Pfam" id="PF07110">
    <property type="entry name" value="EthD"/>
    <property type="match status" value="1"/>
</dbReference>
<dbReference type="Gene3D" id="3.30.70.100">
    <property type="match status" value="1"/>
</dbReference>
<keyword evidence="4" id="KW-1185">Reference proteome</keyword>
<dbReference type="InterPro" id="IPR009799">
    <property type="entry name" value="EthD_dom"/>
</dbReference>
<dbReference type="Proteomes" id="UP001595075">
    <property type="component" value="Unassembled WGS sequence"/>
</dbReference>
<evidence type="ECO:0000259" key="2">
    <source>
        <dbReference type="Pfam" id="PF07110"/>
    </source>
</evidence>
<name>A0ABR4BZ61_9HELO</name>
<comment type="similarity">
    <text evidence="1">Belongs to the tpcK family.</text>
</comment>
<reference evidence="3 4" key="1">
    <citation type="journal article" date="2024" name="Commun. Biol.">
        <title>Comparative genomic analysis of thermophilic fungi reveals convergent evolutionary adaptations and gene losses.</title>
        <authorList>
            <person name="Steindorff A.S."/>
            <person name="Aguilar-Pontes M.V."/>
            <person name="Robinson A.J."/>
            <person name="Andreopoulos B."/>
            <person name="LaButti K."/>
            <person name="Kuo A."/>
            <person name="Mondo S."/>
            <person name="Riley R."/>
            <person name="Otillar R."/>
            <person name="Haridas S."/>
            <person name="Lipzen A."/>
            <person name="Grimwood J."/>
            <person name="Schmutz J."/>
            <person name="Clum A."/>
            <person name="Reid I.D."/>
            <person name="Moisan M.C."/>
            <person name="Butler G."/>
            <person name="Nguyen T.T.M."/>
            <person name="Dewar K."/>
            <person name="Conant G."/>
            <person name="Drula E."/>
            <person name="Henrissat B."/>
            <person name="Hansel C."/>
            <person name="Singer S."/>
            <person name="Hutchinson M.I."/>
            <person name="de Vries R.P."/>
            <person name="Natvig D.O."/>
            <person name="Powell A.J."/>
            <person name="Tsang A."/>
            <person name="Grigoriev I.V."/>
        </authorList>
    </citation>
    <scope>NUCLEOTIDE SEQUENCE [LARGE SCALE GENOMIC DNA]</scope>
    <source>
        <strain evidence="3 4">CBS 494.80</strain>
    </source>
</reference>